<dbReference type="SUPFAM" id="SSF57667">
    <property type="entry name" value="beta-beta-alpha zinc fingers"/>
    <property type="match status" value="1"/>
</dbReference>
<dbReference type="PANTHER" id="PTHR14196">
    <property type="entry name" value="ODD-SKIPPED - RELATED"/>
    <property type="match status" value="1"/>
</dbReference>
<keyword evidence="2" id="KW-0677">Repeat</keyword>
<evidence type="ECO:0000256" key="4">
    <source>
        <dbReference type="ARBA" id="ARBA00022833"/>
    </source>
</evidence>
<dbReference type="InterPro" id="IPR036236">
    <property type="entry name" value="Znf_C2H2_sf"/>
</dbReference>
<keyword evidence="3 5" id="KW-0863">Zinc-finger</keyword>
<evidence type="ECO:0000256" key="3">
    <source>
        <dbReference type="ARBA" id="ARBA00022771"/>
    </source>
</evidence>
<dbReference type="GO" id="GO:0000977">
    <property type="term" value="F:RNA polymerase II transcription regulatory region sequence-specific DNA binding"/>
    <property type="evidence" value="ECO:0007669"/>
    <property type="project" value="TreeGrafter"/>
</dbReference>
<evidence type="ECO:0000256" key="2">
    <source>
        <dbReference type="ARBA" id="ARBA00022737"/>
    </source>
</evidence>
<dbReference type="GO" id="GO:0005634">
    <property type="term" value="C:nucleus"/>
    <property type="evidence" value="ECO:0007669"/>
    <property type="project" value="TreeGrafter"/>
</dbReference>
<dbReference type="EMBL" id="WBNM01041970">
    <property type="protein sequence ID" value="NXP81927.1"/>
    <property type="molecule type" value="Genomic_DNA"/>
</dbReference>
<dbReference type="InterPro" id="IPR050717">
    <property type="entry name" value="C2H2-ZF_Transcription_Reg"/>
</dbReference>
<dbReference type="Pfam" id="PF00096">
    <property type="entry name" value="zf-C2H2"/>
    <property type="match status" value="1"/>
</dbReference>
<feature type="non-terminal residue" evidence="7">
    <location>
        <position position="1"/>
    </location>
</feature>
<organism evidence="7 8">
    <name type="scientific">Ramphastos sulfuratus</name>
    <dbReference type="NCBI Taxonomy" id="322582"/>
    <lineage>
        <taxon>Eukaryota</taxon>
        <taxon>Metazoa</taxon>
        <taxon>Chordata</taxon>
        <taxon>Craniata</taxon>
        <taxon>Vertebrata</taxon>
        <taxon>Euteleostomi</taxon>
        <taxon>Archelosauria</taxon>
        <taxon>Archosauria</taxon>
        <taxon>Dinosauria</taxon>
        <taxon>Saurischia</taxon>
        <taxon>Theropoda</taxon>
        <taxon>Coelurosauria</taxon>
        <taxon>Aves</taxon>
        <taxon>Neognathae</taxon>
        <taxon>Neoaves</taxon>
        <taxon>Telluraves</taxon>
        <taxon>Coraciimorphae</taxon>
        <taxon>Piciformes</taxon>
        <taxon>Ramphastidae</taxon>
        <taxon>Ramphastos</taxon>
    </lineage>
</organism>
<evidence type="ECO:0000313" key="8">
    <source>
        <dbReference type="Proteomes" id="UP000611227"/>
    </source>
</evidence>
<feature type="domain" description="C2H2-type" evidence="6">
    <location>
        <begin position="21"/>
        <end position="48"/>
    </location>
</feature>
<dbReference type="InterPro" id="IPR013087">
    <property type="entry name" value="Znf_C2H2_type"/>
</dbReference>
<keyword evidence="8" id="KW-1185">Reference proteome</keyword>
<evidence type="ECO:0000259" key="6">
    <source>
        <dbReference type="PROSITE" id="PS50157"/>
    </source>
</evidence>
<dbReference type="FunFam" id="3.30.160.60:FF:002343">
    <property type="entry name" value="Zinc finger protein 33A"/>
    <property type="match status" value="1"/>
</dbReference>
<dbReference type="Proteomes" id="UP000611227">
    <property type="component" value="Unassembled WGS sequence"/>
</dbReference>
<dbReference type="PROSITE" id="PS50157">
    <property type="entry name" value="ZINC_FINGER_C2H2_2"/>
    <property type="match status" value="2"/>
</dbReference>
<accession>A0A852CPU3</accession>
<feature type="non-terminal residue" evidence="7">
    <location>
        <position position="56"/>
    </location>
</feature>
<comment type="caution">
    <text evidence="7">The sequence shown here is derived from an EMBL/GenBank/DDBJ whole genome shotgun (WGS) entry which is preliminary data.</text>
</comment>
<evidence type="ECO:0000256" key="5">
    <source>
        <dbReference type="PROSITE-ProRule" id="PRU00042"/>
    </source>
</evidence>
<reference evidence="7" key="1">
    <citation type="submission" date="2019-09" db="EMBL/GenBank/DDBJ databases">
        <title>Bird 10,000 Genomes (B10K) Project - Family phase.</title>
        <authorList>
            <person name="Zhang G."/>
        </authorList>
    </citation>
    <scope>NUCLEOTIDE SEQUENCE</scope>
    <source>
        <strain evidence="7">B10K-DU-001-30</strain>
        <tissue evidence="7">Muscle</tissue>
    </source>
</reference>
<sequence>SFTNSSALLEHWNVHTGEKPYSCGVCGRSFAHSSALRIHRRLHTGEKPYRCGECNK</sequence>
<protein>
    <submittedName>
        <fullName evidence="7">ZNF71 factor</fullName>
    </submittedName>
</protein>
<dbReference type="PROSITE" id="PS00028">
    <property type="entry name" value="ZINC_FINGER_C2H2_1"/>
    <property type="match status" value="1"/>
</dbReference>
<dbReference type="SMART" id="SM00355">
    <property type="entry name" value="ZnF_C2H2"/>
    <property type="match status" value="1"/>
</dbReference>
<dbReference type="PANTHER" id="PTHR14196:SF12">
    <property type="entry name" value="ZINC FINGER PROTEIN 208-LIKE"/>
    <property type="match status" value="1"/>
</dbReference>
<evidence type="ECO:0000256" key="1">
    <source>
        <dbReference type="ARBA" id="ARBA00022723"/>
    </source>
</evidence>
<keyword evidence="1" id="KW-0479">Metal-binding</keyword>
<dbReference type="GO" id="GO:0000981">
    <property type="term" value="F:DNA-binding transcription factor activity, RNA polymerase II-specific"/>
    <property type="evidence" value="ECO:0007669"/>
    <property type="project" value="TreeGrafter"/>
</dbReference>
<dbReference type="AlphaFoldDB" id="A0A852CPU3"/>
<proteinExistence type="predicted"/>
<name>A0A852CPU3_9PICI</name>
<dbReference type="Gene3D" id="3.30.160.60">
    <property type="entry name" value="Classic Zinc Finger"/>
    <property type="match status" value="3"/>
</dbReference>
<keyword evidence="4" id="KW-0862">Zinc</keyword>
<dbReference type="GO" id="GO:0008270">
    <property type="term" value="F:zinc ion binding"/>
    <property type="evidence" value="ECO:0007669"/>
    <property type="project" value="UniProtKB-KW"/>
</dbReference>
<evidence type="ECO:0000313" key="7">
    <source>
        <dbReference type="EMBL" id="NXP81927.1"/>
    </source>
</evidence>
<feature type="domain" description="C2H2-type" evidence="6">
    <location>
        <begin position="1"/>
        <end position="20"/>
    </location>
</feature>
<gene>
    <name evidence="7" type="primary">Znf71_1</name>
    <name evidence="7" type="ORF">RAMSUL_R08463</name>
</gene>